<reference evidence="1 2" key="1">
    <citation type="journal article" date="2017" name="G3 (Bethesda)">
        <title>The Physical Genome Mapping of Anopheles albimanus Corrected Scaffold Misassemblies and Identified Interarm Rearrangements in Genus Anopheles.</title>
        <authorList>
            <person name="Artemov G.N."/>
            <person name="Peery A.N."/>
            <person name="Jiang X."/>
            <person name="Tu Z."/>
            <person name="Stegniy V.N."/>
            <person name="Sharakhova M.V."/>
            <person name="Sharakhov I.V."/>
        </authorList>
    </citation>
    <scope>NUCLEOTIDE SEQUENCE [LARGE SCALE GENOMIC DNA]</scope>
    <source>
        <strain evidence="1 2">ALBI9_A</strain>
    </source>
</reference>
<organism evidence="1 2">
    <name type="scientific">Anopheles albimanus</name>
    <name type="common">New world malaria mosquito</name>
    <dbReference type="NCBI Taxonomy" id="7167"/>
    <lineage>
        <taxon>Eukaryota</taxon>
        <taxon>Metazoa</taxon>
        <taxon>Ecdysozoa</taxon>
        <taxon>Arthropoda</taxon>
        <taxon>Hexapoda</taxon>
        <taxon>Insecta</taxon>
        <taxon>Pterygota</taxon>
        <taxon>Neoptera</taxon>
        <taxon>Endopterygota</taxon>
        <taxon>Diptera</taxon>
        <taxon>Nematocera</taxon>
        <taxon>Culicoidea</taxon>
        <taxon>Culicidae</taxon>
        <taxon>Anophelinae</taxon>
        <taxon>Anopheles</taxon>
    </lineage>
</organism>
<name>A0A182FNK6_ANOAL</name>
<dbReference type="VEuPathDB" id="VectorBase:AALB008119"/>
<accession>A0A182FNK6</accession>
<dbReference type="EnsemblMetazoa" id="AALB008119-RA">
    <property type="protein sequence ID" value="AALB008119-PA"/>
    <property type="gene ID" value="AALB008119"/>
</dbReference>
<proteinExistence type="predicted"/>
<evidence type="ECO:0000313" key="2">
    <source>
        <dbReference type="Proteomes" id="UP000069272"/>
    </source>
</evidence>
<dbReference type="Proteomes" id="UP000069272">
    <property type="component" value="Chromosome 2R"/>
</dbReference>
<reference evidence="1" key="2">
    <citation type="submission" date="2022-08" db="UniProtKB">
        <authorList>
            <consortium name="EnsemblMetazoa"/>
        </authorList>
    </citation>
    <scope>IDENTIFICATION</scope>
    <source>
        <strain evidence="1">STECLA/ALBI9_A</strain>
    </source>
</reference>
<evidence type="ECO:0000313" key="1">
    <source>
        <dbReference type="EnsemblMetazoa" id="AALB008119-PA"/>
    </source>
</evidence>
<protein>
    <submittedName>
        <fullName evidence="1">Uncharacterized protein</fullName>
    </submittedName>
</protein>
<dbReference type="AlphaFoldDB" id="A0A182FNK6"/>
<sequence>MANLHGLLGVVVLFNFFGDGGDGLERIVNTKQPNYACNIIIYLEQSHTACESSDKPCILVQIYNDIVNSPVNFLIVSPSKTPDPEDNLFVV</sequence>
<keyword evidence="2" id="KW-1185">Reference proteome</keyword>